<protein>
    <recommendedName>
        <fullName evidence="1">arginine--tRNA ligase</fullName>
        <ecNumber evidence="1">6.1.1.19</ecNumber>
    </recommendedName>
</protein>
<dbReference type="AlphaFoldDB" id="A0A939FS67"/>
<gene>
    <name evidence="8" type="ORF">J1792_20445</name>
</gene>
<dbReference type="InterPro" id="IPR036695">
    <property type="entry name" value="Arg-tRNA-synth_N_sf"/>
</dbReference>
<evidence type="ECO:0000256" key="5">
    <source>
        <dbReference type="ARBA" id="ARBA00049339"/>
    </source>
</evidence>
<dbReference type="InterPro" id="IPR001278">
    <property type="entry name" value="Arg-tRNA-ligase"/>
</dbReference>
<evidence type="ECO:0000256" key="3">
    <source>
        <dbReference type="ARBA" id="ARBA00022741"/>
    </source>
</evidence>
<dbReference type="GO" id="GO:0004814">
    <property type="term" value="F:arginine-tRNA ligase activity"/>
    <property type="evidence" value="ECO:0007669"/>
    <property type="project" value="UniProtKB-EC"/>
</dbReference>
<dbReference type="GO" id="GO:0005737">
    <property type="term" value="C:cytoplasm"/>
    <property type="evidence" value="ECO:0007669"/>
    <property type="project" value="InterPro"/>
</dbReference>
<dbReference type="SMART" id="SM00836">
    <property type="entry name" value="DALR_1"/>
    <property type="match status" value="1"/>
</dbReference>
<comment type="catalytic activity">
    <reaction evidence="5">
        <text>tRNA(Arg) + L-arginine + ATP = L-arginyl-tRNA(Arg) + AMP + diphosphate</text>
        <dbReference type="Rhea" id="RHEA:20301"/>
        <dbReference type="Rhea" id="RHEA-COMP:9658"/>
        <dbReference type="Rhea" id="RHEA-COMP:9673"/>
        <dbReference type="ChEBI" id="CHEBI:30616"/>
        <dbReference type="ChEBI" id="CHEBI:32682"/>
        <dbReference type="ChEBI" id="CHEBI:33019"/>
        <dbReference type="ChEBI" id="CHEBI:78442"/>
        <dbReference type="ChEBI" id="CHEBI:78513"/>
        <dbReference type="ChEBI" id="CHEBI:456215"/>
        <dbReference type="EC" id="6.1.1.19"/>
    </reaction>
</comment>
<dbReference type="Pfam" id="PF05746">
    <property type="entry name" value="DALR_1"/>
    <property type="match status" value="1"/>
</dbReference>
<dbReference type="Gene3D" id="3.30.1360.70">
    <property type="entry name" value="Arginyl tRNA synthetase N-terminal domain"/>
    <property type="match status" value="1"/>
</dbReference>
<dbReference type="SUPFAM" id="SSF47323">
    <property type="entry name" value="Anticodon-binding domain of a subclass of class I aminoacyl-tRNA synthetases"/>
    <property type="match status" value="1"/>
</dbReference>
<dbReference type="PANTHER" id="PTHR11956:SF5">
    <property type="entry name" value="ARGININE--TRNA LIGASE, CYTOPLASMIC"/>
    <property type="match status" value="1"/>
</dbReference>
<keyword evidence="2" id="KW-0436">Ligase</keyword>
<dbReference type="PANTHER" id="PTHR11956">
    <property type="entry name" value="ARGINYL-TRNA SYNTHETASE"/>
    <property type="match status" value="1"/>
</dbReference>
<dbReference type="SMART" id="SM01016">
    <property type="entry name" value="Arg_tRNA_synt_N"/>
    <property type="match status" value="1"/>
</dbReference>
<proteinExistence type="predicted"/>
<dbReference type="Gene3D" id="1.10.730.10">
    <property type="entry name" value="Isoleucyl-tRNA Synthetase, Domain 1"/>
    <property type="match status" value="1"/>
</dbReference>
<dbReference type="Proteomes" id="UP000664781">
    <property type="component" value="Unassembled WGS sequence"/>
</dbReference>
<dbReference type="Pfam" id="PF03485">
    <property type="entry name" value="Arg_tRNA_synt_N"/>
    <property type="match status" value="1"/>
</dbReference>
<keyword evidence="3" id="KW-0547">Nucleotide-binding</keyword>
<dbReference type="NCBIfam" id="NF045898">
    <property type="entry name" value="ArgS_rel_codon"/>
    <property type="match status" value="1"/>
</dbReference>
<feature type="domain" description="DALR anticodon binding" evidence="6">
    <location>
        <begin position="167"/>
        <end position="281"/>
    </location>
</feature>
<evidence type="ECO:0000259" key="7">
    <source>
        <dbReference type="SMART" id="SM01016"/>
    </source>
</evidence>
<evidence type="ECO:0000259" key="6">
    <source>
        <dbReference type="SMART" id="SM00836"/>
    </source>
</evidence>
<dbReference type="SUPFAM" id="SSF55190">
    <property type="entry name" value="Arginyl-tRNA synthetase (ArgRS), N-terminal 'additional' domain"/>
    <property type="match status" value="1"/>
</dbReference>
<name>A0A939FS67_9ACTN</name>
<comment type="caution">
    <text evidence="8">The sequence shown here is derived from an EMBL/GenBank/DDBJ whole genome shotgun (WGS) entry which is preliminary data.</text>
</comment>
<reference evidence="8" key="1">
    <citation type="submission" date="2021-03" db="EMBL/GenBank/DDBJ databases">
        <title>Streptomyces strains.</title>
        <authorList>
            <person name="Lund M.B."/>
            <person name="Toerring T."/>
        </authorList>
    </citation>
    <scope>NUCLEOTIDE SEQUENCE</scope>
    <source>
        <strain evidence="8">JCM 4242</strain>
    </source>
</reference>
<dbReference type="EC" id="6.1.1.19" evidence="1"/>
<organism evidence="8 9">
    <name type="scientific">Streptomyces triculaminicus</name>
    <dbReference type="NCBI Taxonomy" id="2816232"/>
    <lineage>
        <taxon>Bacteria</taxon>
        <taxon>Bacillati</taxon>
        <taxon>Actinomycetota</taxon>
        <taxon>Actinomycetes</taxon>
        <taxon>Kitasatosporales</taxon>
        <taxon>Streptomycetaceae</taxon>
        <taxon>Streptomyces</taxon>
    </lineage>
</organism>
<evidence type="ECO:0000313" key="8">
    <source>
        <dbReference type="EMBL" id="MBO0655060.1"/>
    </source>
</evidence>
<dbReference type="RefSeq" id="WP_086566590.1">
    <property type="nucleotide sequence ID" value="NZ_JAFMOF010000003.1"/>
</dbReference>
<accession>A0A939FS67</accession>
<keyword evidence="4" id="KW-0067">ATP-binding</keyword>
<evidence type="ECO:0000256" key="2">
    <source>
        <dbReference type="ARBA" id="ARBA00022598"/>
    </source>
</evidence>
<dbReference type="GO" id="GO:0006420">
    <property type="term" value="P:arginyl-tRNA aminoacylation"/>
    <property type="evidence" value="ECO:0007669"/>
    <property type="project" value="InterPro"/>
</dbReference>
<dbReference type="GO" id="GO:0005524">
    <property type="term" value="F:ATP binding"/>
    <property type="evidence" value="ECO:0007669"/>
    <property type="project" value="UniProtKB-KW"/>
</dbReference>
<keyword evidence="9" id="KW-1185">Reference proteome</keyword>
<dbReference type="InterPro" id="IPR005148">
    <property type="entry name" value="Arg-tRNA-synth_N"/>
</dbReference>
<dbReference type="InterPro" id="IPR009080">
    <property type="entry name" value="tRNAsynth_Ia_anticodon-bd"/>
</dbReference>
<evidence type="ECO:0000256" key="1">
    <source>
        <dbReference type="ARBA" id="ARBA00012837"/>
    </source>
</evidence>
<dbReference type="EMBL" id="JAFMOF010000003">
    <property type="protein sequence ID" value="MBO0655060.1"/>
    <property type="molecule type" value="Genomic_DNA"/>
</dbReference>
<dbReference type="InterPro" id="IPR008909">
    <property type="entry name" value="DALR_anticod-bd"/>
</dbReference>
<evidence type="ECO:0000313" key="9">
    <source>
        <dbReference type="Proteomes" id="UP000664781"/>
    </source>
</evidence>
<feature type="domain" description="Arginyl tRNA synthetase N-terminal" evidence="7">
    <location>
        <begin position="4"/>
        <end position="92"/>
    </location>
</feature>
<sequence length="281" mass="29786">MTPADLTRTVLHTVRCAVEADELPAVVPERVSVRVPPRPGCGDYATNVALRVAQETGRPAHEVAEVLRRRLARRPGIAHVEIAGPGFLNITLASDAGAGIVRDLLGGDSGDSKESGGLHGEPLPLSPAPALVARLGSDAARWALLCPPGLDRDLLLVQREANPLFRVRYAHARTHALVRNARDLGFDAVPGDVDEASAAPLLAALGDHSRVSSTRAPERLARHLERVADAFLRWQAGCPTLPRGDEKPSVVHRARLALAEATGKVLADGLNQLGITAPVHL</sequence>
<evidence type="ECO:0000256" key="4">
    <source>
        <dbReference type="ARBA" id="ARBA00022840"/>
    </source>
</evidence>